<gene>
    <name evidence="1" type="ORF">SAMN05444580_11960</name>
</gene>
<sequence>MNDARSAPSTRRPGRLLIAAVAAGLVALGLRRALTRFRTDEALSRAEWVADGVGPDDLAG</sequence>
<accession>A0A1G7DI55</accession>
<dbReference type="RefSeq" id="WP_072846121.1">
    <property type="nucleotide sequence ID" value="NZ_FNAB01000019.1"/>
</dbReference>
<reference evidence="1 2" key="1">
    <citation type="submission" date="2016-10" db="EMBL/GenBank/DDBJ databases">
        <authorList>
            <person name="de Groot N.N."/>
        </authorList>
    </citation>
    <scope>NUCLEOTIDE SEQUENCE [LARGE SCALE GENOMIC DNA]</scope>
    <source>
        <strain evidence="1 2">JCM 11308</strain>
    </source>
</reference>
<dbReference type="EMBL" id="FNAB01000019">
    <property type="protein sequence ID" value="SDE51163.1"/>
    <property type="molecule type" value="Genomic_DNA"/>
</dbReference>
<organism evidence="1 2">
    <name type="scientific">Rhodococcus tukisamuensis</name>
    <dbReference type="NCBI Taxonomy" id="168276"/>
    <lineage>
        <taxon>Bacteria</taxon>
        <taxon>Bacillati</taxon>
        <taxon>Actinomycetota</taxon>
        <taxon>Actinomycetes</taxon>
        <taxon>Mycobacteriales</taxon>
        <taxon>Nocardiaceae</taxon>
        <taxon>Rhodococcus</taxon>
    </lineage>
</organism>
<evidence type="ECO:0000313" key="1">
    <source>
        <dbReference type="EMBL" id="SDE51163.1"/>
    </source>
</evidence>
<dbReference type="Proteomes" id="UP000199417">
    <property type="component" value="Unassembled WGS sequence"/>
</dbReference>
<proteinExistence type="predicted"/>
<evidence type="ECO:0000313" key="2">
    <source>
        <dbReference type="Proteomes" id="UP000199417"/>
    </source>
</evidence>
<keyword evidence="2" id="KW-1185">Reference proteome</keyword>
<name>A0A1G7DI55_9NOCA</name>
<dbReference type="AlphaFoldDB" id="A0A1G7DI55"/>
<protein>
    <submittedName>
        <fullName evidence="1">Uncharacterized protein</fullName>
    </submittedName>
</protein>